<organism evidence="2 3">
    <name type="scientific">Phytoactinopolyspora alkaliphila</name>
    <dbReference type="NCBI Taxonomy" id="1783498"/>
    <lineage>
        <taxon>Bacteria</taxon>
        <taxon>Bacillati</taxon>
        <taxon>Actinomycetota</taxon>
        <taxon>Actinomycetes</taxon>
        <taxon>Jiangellales</taxon>
        <taxon>Jiangellaceae</taxon>
        <taxon>Phytoactinopolyspora</taxon>
    </lineage>
</organism>
<gene>
    <name evidence="2" type="ORF">G1H11_10165</name>
</gene>
<dbReference type="PANTHER" id="PTHR18964:SF149">
    <property type="entry name" value="BIFUNCTIONAL UDP-N-ACETYLGLUCOSAMINE 2-EPIMERASE_N-ACETYLMANNOSAMINE KINASE"/>
    <property type="match status" value="1"/>
</dbReference>
<accession>A0A6N9YKV6</accession>
<name>A0A6N9YKV6_9ACTN</name>
<comment type="caution">
    <text evidence="2">The sequence shown here is derived from an EMBL/GenBank/DDBJ whole genome shotgun (WGS) entry which is preliminary data.</text>
</comment>
<dbReference type="Gene3D" id="3.30.420.40">
    <property type="match status" value="2"/>
</dbReference>
<evidence type="ECO:0000256" key="1">
    <source>
        <dbReference type="ARBA" id="ARBA00006479"/>
    </source>
</evidence>
<keyword evidence="3" id="KW-1185">Reference proteome</keyword>
<dbReference type="EMBL" id="JAAGOB010000005">
    <property type="protein sequence ID" value="NED95676.1"/>
    <property type="molecule type" value="Genomic_DNA"/>
</dbReference>
<proteinExistence type="inferred from homology"/>
<dbReference type="InterPro" id="IPR000600">
    <property type="entry name" value="ROK"/>
</dbReference>
<dbReference type="SUPFAM" id="SSF53067">
    <property type="entry name" value="Actin-like ATPase domain"/>
    <property type="match status" value="1"/>
</dbReference>
<protein>
    <submittedName>
        <fullName evidence="2">ROK family protein</fullName>
    </submittedName>
</protein>
<dbReference type="Proteomes" id="UP000469185">
    <property type="component" value="Unassembled WGS sequence"/>
</dbReference>
<sequence>MALDVGGTRLKGGVYGTGGDELYTHAWITHRRGGPEAVVVAVLDVLDELRQHPAARAAESCGLAAPGIVDKVRGYALWSENLGWRDVPLRRLAEERTGLPVALGHDVRAGGLAEARLGAARGVDNALFVPIGTGIGAAIIADGHVVDGGGMAGELGHVDVGHDERCACGSRGCLEAIASASGIARRYALRSGSAVDGAAEVARRARSGDAVAIEVWDEAVDALAAALTTACALLAPQVIVLGGGLSQAGDQLVVPLEERLRARLTFHRRPRVVTAVLGDRAGCLGASLLARELLLDDGGARR</sequence>
<dbReference type="Pfam" id="PF00480">
    <property type="entry name" value="ROK"/>
    <property type="match status" value="1"/>
</dbReference>
<evidence type="ECO:0000313" key="3">
    <source>
        <dbReference type="Proteomes" id="UP000469185"/>
    </source>
</evidence>
<comment type="similarity">
    <text evidence="1">Belongs to the ROK (NagC/XylR) family.</text>
</comment>
<dbReference type="AlphaFoldDB" id="A0A6N9YKV6"/>
<dbReference type="InterPro" id="IPR043129">
    <property type="entry name" value="ATPase_NBD"/>
</dbReference>
<dbReference type="InterPro" id="IPR049874">
    <property type="entry name" value="ROK_cs"/>
</dbReference>
<reference evidence="2 3" key="1">
    <citation type="submission" date="2020-02" db="EMBL/GenBank/DDBJ databases">
        <authorList>
            <person name="Li X.-J."/>
            <person name="Feng X.-M."/>
        </authorList>
    </citation>
    <scope>NUCLEOTIDE SEQUENCE [LARGE SCALE GENOMIC DNA]</scope>
    <source>
        <strain evidence="2 3">CGMCC 4.7225</strain>
    </source>
</reference>
<dbReference type="PROSITE" id="PS01125">
    <property type="entry name" value="ROK"/>
    <property type="match status" value="1"/>
</dbReference>
<evidence type="ECO:0000313" key="2">
    <source>
        <dbReference type="EMBL" id="NED95676.1"/>
    </source>
</evidence>
<dbReference type="PANTHER" id="PTHR18964">
    <property type="entry name" value="ROK (REPRESSOR, ORF, KINASE) FAMILY"/>
    <property type="match status" value="1"/>
</dbReference>